<protein>
    <recommendedName>
        <fullName evidence="8">Sulfatase N-terminal domain-containing protein</fullName>
    </recommendedName>
</protein>
<dbReference type="InterPro" id="IPR000917">
    <property type="entry name" value="Sulfatase_N"/>
</dbReference>
<dbReference type="Proteomes" id="UP000014760">
    <property type="component" value="Unassembled WGS sequence"/>
</dbReference>
<evidence type="ECO:0000256" key="6">
    <source>
        <dbReference type="ARBA" id="ARBA00022837"/>
    </source>
</evidence>
<dbReference type="CDD" id="cd16030">
    <property type="entry name" value="iduronate-2-sulfatase"/>
    <property type="match status" value="1"/>
</dbReference>
<dbReference type="OMA" id="NYEIDAH"/>
<keyword evidence="3" id="KW-0479">Metal-binding</keyword>
<evidence type="ECO:0000313" key="9">
    <source>
        <dbReference type="EMBL" id="ELU07221.1"/>
    </source>
</evidence>
<accession>R7UV08</accession>
<evidence type="ECO:0000256" key="2">
    <source>
        <dbReference type="ARBA" id="ARBA00008779"/>
    </source>
</evidence>
<dbReference type="GO" id="GO:0005737">
    <property type="term" value="C:cytoplasm"/>
    <property type="evidence" value="ECO:0007669"/>
    <property type="project" value="TreeGrafter"/>
</dbReference>
<dbReference type="PANTHER" id="PTHR45953">
    <property type="entry name" value="IDURONATE 2-SULFATASE"/>
    <property type="match status" value="1"/>
</dbReference>
<dbReference type="EnsemblMetazoa" id="CapteT18188">
    <property type="protein sequence ID" value="CapteP18188"/>
    <property type="gene ID" value="CapteG18188"/>
</dbReference>
<organism evidence="9">
    <name type="scientific">Capitella teleta</name>
    <name type="common">Polychaete worm</name>
    <dbReference type="NCBI Taxonomy" id="283909"/>
    <lineage>
        <taxon>Eukaryota</taxon>
        <taxon>Metazoa</taxon>
        <taxon>Spiralia</taxon>
        <taxon>Lophotrochozoa</taxon>
        <taxon>Annelida</taxon>
        <taxon>Polychaeta</taxon>
        <taxon>Sedentaria</taxon>
        <taxon>Scolecida</taxon>
        <taxon>Capitellidae</taxon>
        <taxon>Capitella</taxon>
    </lineage>
</organism>
<evidence type="ECO:0000256" key="7">
    <source>
        <dbReference type="SAM" id="SignalP"/>
    </source>
</evidence>
<name>R7UV08_CAPTE</name>
<dbReference type="OrthoDB" id="186522at2759"/>
<dbReference type="InterPro" id="IPR035874">
    <property type="entry name" value="IDS"/>
</dbReference>
<dbReference type="SUPFAM" id="SSF53649">
    <property type="entry name" value="Alkaline phosphatase-like"/>
    <property type="match status" value="1"/>
</dbReference>
<reference evidence="9 11" key="2">
    <citation type="journal article" date="2013" name="Nature">
        <title>Insights into bilaterian evolution from three spiralian genomes.</title>
        <authorList>
            <person name="Simakov O."/>
            <person name="Marletaz F."/>
            <person name="Cho S.J."/>
            <person name="Edsinger-Gonzales E."/>
            <person name="Havlak P."/>
            <person name="Hellsten U."/>
            <person name="Kuo D.H."/>
            <person name="Larsson T."/>
            <person name="Lv J."/>
            <person name="Arendt D."/>
            <person name="Savage R."/>
            <person name="Osoegawa K."/>
            <person name="de Jong P."/>
            <person name="Grimwood J."/>
            <person name="Chapman J.A."/>
            <person name="Shapiro H."/>
            <person name="Aerts A."/>
            <person name="Otillar R.P."/>
            <person name="Terry A.Y."/>
            <person name="Boore J.L."/>
            <person name="Grigoriev I.V."/>
            <person name="Lindberg D.R."/>
            <person name="Seaver E.C."/>
            <person name="Weisblat D.A."/>
            <person name="Putnam N.H."/>
            <person name="Rokhsar D.S."/>
        </authorList>
    </citation>
    <scope>NUCLEOTIDE SEQUENCE</scope>
    <source>
        <strain evidence="9 11">I ESC-2004</strain>
    </source>
</reference>
<reference evidence="10" key="3">
    <citation type="submission" date="2015-06" db="UniProtKB">
        <authorList>
            <consortium name="EnsemblMetazoa"/>
        </authorList>
    </citation>
    <scope>IDENTIFICATION</scope>
</reference>
<dbReference type="PANTHER" id="PTHR45953:SF1">
    <property type="entry name" value="IDURONATE 2-SULFATASE"/>
    <property type="match status" value="1"/>
</dbReference>
<feature type="signal peptide" evidence="7">
    <location>
        <begin position="1"/>
        <end position="18"/>
    </location>
</feature>
<comment type="similarity">
    <text evidence="2">Belongs to the sulfatase family.</text>
</comment>
<comment type="cofactor">
    <cofactor evidence="1">
        <name>Ca(2+)</name>
        <dbReference type="ChEBI" id="CHEBI:29108"/>
    </cofactor>
</comment>
<dbReference type="Gene3D" id="3.40.720.10">
    <property type="entry name" value="Alkaline Phosphatase, subunit A"/>
    <property type="match status" value="1"/>
</dbReference>
<keyword evidence="11" id="KW-1185">Reference proteome</keyword>
<feature type="chain" id="PRO_5008788414" description="Sulfatase N-terminal domain-containing protein" evidence="7">
    <location>
        <begin position="19"/>
        <end position="502"/>
    </location>
</feature>
<evidence type="ECO:0000256" key="4">
    <source>
        <dbReference type="ARBA" id="ARBA00022729"/>
    </source>
</evidence>
<feature type="domain" description="Sulfatase N-terminal" evidence="8">
    <location>
        <begin position="20"/>
        <end position="373"/>
    </location>
</feature>
<dbReference type="GO" id="GO:0004423">
    <property type="term" value="F:iduronate-2-sulfatase activity"/>
    <property type="evidence" value="ECO:0007669"/>
    <property type="project" value="InterPro"/>
</dbReference>
<dbReference type="STRING" id="283909.R7UV08"/>
<evidence type="ECO:0000313" key="10">
    <source>
        <dbReference type="EnsemblMetazoa" id="CapteP18188"/>
    </source>
</evidence>
<proteinExistence type="inferred from homology"/>
<gene>
    <name evidence="9" type="ORF">CAPTEDRAFT_18188</name>
</gene>
<keyword evidence="4 7" id="KW-0732">Signal</keyword>
<dbReference type="InterPro" id="IPR017850">
    <property type="entry name" value="Alkaline_phosphatase_core_sf"/>
</dbReference>
<dbReference type="HOGENOM" id="CLU_006332_9_0_1"/>
<keyword evidence="6" id="KW-0106">Calcium</keyword>
<dbReference type="GO" id="GO:0046872">
    <property type="term" value="F:metal ion binding"/>
    <property type="evidence" value="ECO:0007669"/>
    <property type="project" value="UniProtKB-KW"/>
</dbReference>
<evidence type="ECO:0000256" key="1">
    <source>
        <dbReference type="ARBA" id="ARBA00001913"/>
    </source>
</evidence>
<sequence>MDITLLLLLFASCAAVYGKPNVLFFVSDDMRQQLGCYYGPDFPAPVHPKMHTPHLDELASKSLLLKKAYVQQSVCNPSRSSTLTSRRPDTTHVYSSEHYFRKVGGDFVTIPQFFKNNGYTSIGLGKIFHPGPVASGDDDPVSWSLPYYHAPNEQHWKNKKHGSWKAVSKKMREEKELPDIQIAQKAKSVLQQLTNASKPFFLAVGFHKPHLPFIFPEEFLDLYPAKEIRLPDNPYAPTEMPSIAWHRYDGIAAYPDMKGLNITGDINSTIPDFKTLELRRAYYSAISYTDYLIGYVVDELKRLGLDKNTIISFWGDHGWQLGEHGEWSKQTNFELATHAPMMVHIPGVTDKGIVTEHITEYVDLFPTLVEAAGFPSLPVCPRDSSNVTLCTEGESLMPLVLSNSSKDWKDVAFSQFPRSHQKIGSVMGYTMRTPSFRYTEWVKFSNEPKFEPDWNALHGVELYDHRTDPEENHSRAHDASYKSIREMLSRQLRAGWRGARGI</sequence>
<dbReference type="AlphaFoldDB" id="R7UV08"/>
<dbReference type="Pfam" id="PF00884">
    <property type="entry name" value="Sulfatase"/>
    <property type="match status" value="1"/>
</dbReference>
<keyword evidence="5" id="KW-0378">Hydrolase</keyword>
<evidence type="ECO:0000256" key="5">
    <source>
        <dbReference type="ARBA" id="ARBA00022801"/>
    </source>
</evidence>
<evidence type="ECO:0000313" key="11">
    <source>
        <dbReference type="Proteomes" id="UP000014760"/>
    </source>
</evidence>
<dbReference type="EMBL" id="KB300094">
    <property type="protein sequence ID" value="ELU07221.1"/>
    <property type="molecule type" value="Genomic_DNA"/>
</dbReference>
<dbReference type="EMBL" id="AMQN01001147">
    <property type="status" value="NOT_ANNOTATED_CDS"/>
    <property type="molecule type" value="Genomic_DNA"/>
</dbReference>
<evidence type="ECO:0000259" key="8">
    <source>
        <dbReference type="Pfam" id="PF00884"/>
    </source>
</evidence>
<reference evidence="11" key="1">
    <citation type="submission" date="2012-12" db="EMBL/GenBank/DDBJ databases">
        <authorList>
            <person name="Hellsten U."/>
            <person name="Grimwood J."/>
            <person name="Chapman J.A."/>
            <person name="Shapiro H."/>
            <person name="Aerts A."/>
            <person name="Otillar R.P."/>
            <person name="Terry A.Y."/>
            <person name="Boore J.L."/>
            <person name="Simakov O."/>
            <person name="Marletaz F."/>
            <person name="Cho S.-J."/>
            <person name="Edsinger-Gonzales E."/>
            <person name="Havlak P."/>
            <person name="Kuo D.-H."/>
            <person name="Larsson T."/>
            <person name="Lv J."/>
            <person name="Arendt D."/>
            <person name="Savage R."/>
            <person name="Osoegawa K."/>
            <person name="de Jong P."/>
            <person name="Lindberg D.R."/>
            <person name="Seaver E.C."/>
            <person name="Weisblat D.A."/>
            <person name="Putnam N.H."/>
            <person name="Grigoriev I.V."/>
            <person name="Rokhsar D.S."/>
        </authorList>
    </citation>
    <scope>NUCLEOTIDE SEQUENCE</scope>
    <source>
        <strain evidence="11">I ESC-2004</strain>
    </source>
</reference>
<evidence type="ECO:0000256" key="3">
    <source>
        <dbReference type="ARBA" id="ARBA00022723"/>
    </source>
</evidence>